<dbReference type="Proteomes" id="UP001159428">
    <property type="component" value="Unassembled WGS sequence"/>
</dbReference>
<comment type="caution">
    <text evidence="1">The sequence shown here is derived from an EMBL/GenBank/DDBJ whole genome shotgun (WGS) entry which is preliminary data.</text>
</comment>
<dbReference type="EMBL" id="CALNXJ010000002">
    <property type="protein sequence ID" value="CAH3033519.1"/>
    <property type="molecule type" value="Genomic_DNA"/>
</dbReference>
<name>A0AAU9VMV0_9CNID</name>
<evidence type="ECO:0000313" key="1">
    <source>
        <dbReference type="EMBL" id="CAH3033519.1"/>
    </source>
</evidence>
<dbReference type="AlphaFoldDB" id="A0AAU9VMV0"/>
<protein>
    <submittedName>
        <fullName evidence="1">Uncharacterized protein</fullName>
    </submittedName>
</protein>
<accession>A0AAU9VMV0</accession>
<evidence type="ECO:0000313" key="2">
    <source>
        <dbReference type="Proteomes" id="UP001159428"/>
    </source>
</evidence>
<reference evidence="1 2" key="1">
    <citation type="submission" date="2022-05" db="EMBL/GenBank/DDBJ databases">
        <authorList>
            <consortium name="Genoscope - CEA"/>
            <person name="William W."/>
        </authorList>
    </citation>
    <scope>NUCLEOTIDE SEQUENCE [LARGE SCALE GENOMIC DNA]</scope>
</reference>
<proteinExistence type="predicted"/>
<gene>
    <name evidence="1" type="ORF">PMEA_00010105</name>
</gene>
<organism evidence="1 2">
    <name type="scientific">Pocillopora meandrina</name>
    <dbReference type="NCBI Taxonomy" id="46732"/>
    <lineage>
        <taxon>Eukaryota</taxon>
        <taxon>Metazoa</taxon>
        <taxon>Cnidaria</taxon>
        <taxon>Anthozoa</taxon>
        <taxon>Hexacorallia</taxon>
        <taxon>Scleractinia</taxon>
        <taxon>Astrocoeniina</taxon>
        <taxon>Pocilloporidae</taxon>
        <taxon>Pocillopora</taxon>
    </lineage>
</organism>
<keyword evidence="2" id="KW-1185">Reference proteome</keyword>
<sequence length="208" mass="23538">MVDVRGQEERGVDVGGVYRDANACFWQEFYDSSTLGERERVPDLRHDFQPSEWSATGRILTKGYLDLGYFSCTPNQAFIVSVIFGENAVAKEILLKSFRNYIAKDEEDVVAEALKGNFDSDEPIDVICRFGCRKVPTIENARDLILEMAHKEMIQKPQYVADAWREALVILNSKEELTKIQSLCHLYQTVVPNHDTGKSSKQPVEGGN</sequence>